<evidence type="ECO:0000256" key="1">
    <source>
        <dbReference type="SAM" id="MobiDB-lite"/>
    </source>
</evidence>
<accession>A0ABN4CBX7</accession>
<protein>
    <recommendedName>
        <fullName evidence="5">DUF3159 domain-containing protein</fullName>
    </recommendedName>
</protein>
<evidence type="ECO:0000256" key="2">
    <source>
        <dbReference type="SAM" id="Phobius"/>
    </source>
</evidence>
<feature type="transmembrane region" description="Helical" evidence="2">
    <location>
        <begin position="167"/>
        <end position="184"/>
    </location>
</feature>
<dbReference type="Proteomes" id="UP000019226">
    <property type="component" value="Chromosome"/>
</dbReference>
<dbReference type="InterPro" id="IPR016566">
    <property type="entry name" value="UCP010219"/>
</dbReference>
<feature type="region of interest" description="Disordered" evidence="1">
    <location>
        <begin position="1"/>
        <end position="30"/>
    </location>
</feature>
<feature type="compositionally biased region" description="Basic and acidic residues" evidence="1">
    <location>
        <begin position="283"/>
        <end position="298"/>
    </location>
</feature>
<feature type="compositionally biased region" description="Polar residues" evidence="1">
    <location>
        <begin position="242"/>
        <end position="255"/>
    </location>
</feature>
<feature type="transmembrane region" description="Helical" evidence="2">
    <location>
        <begin position="117"/>
        <end position="138"/>
    </location>
</feature>
<reference evidence="4" key="1">
    <citation type="submission" date="2013-02" db="EMBL/GenBank/DDBJ databases">
        <title>The complete genome sequence of Corynebacterium casei LMG S-19264 (=DSM 44701).</title>
        <authorList>
            <person name="Ruckert C."/>
            <person name="Albersmeier A."/>
            <person name="Kalinowski J."/>
        </authorList>
    </citation>
    <scope>NUCLEOTIDE SEQUENCE [LARGE SCALE GENOMIC DNA]</scope>
    <source>
        <strain evidence="4">LMG S-19264</strain>
    </source>
</reference>
<gene>
    <name evidence="3" type="ORF">CCASEI_06635</name>
</gene>
<keyword evidence="2" id="KW-1133">Transmembrane helix</keyword>
<feature type="region of interest" description="Disordered" evidence="1">
    <location>
        <begin position="237"/>
        <end position="298"/>
    </location>
</feature>
<keyword evidence="2" id="KW-0812">Transmembrane</keyword>
<keyword evidence="4" id="KW-1185">Reference proteome</keyword>
<organism evidence="3 4">
    <name type="scientific">Corynebacterium casei LMG S-19264</name>
    <dbReference type="NCBI Taxonomy" id="1285583"/>
    <lineage>
        <taxon>Bacteria</taxon>
        <taxon>Bacillati</taxon>
        <taxon>Actinomycetota</taxon>
        <taxon>Actinomycetes</taxon>
        <taxon>Mycobacteriales</taxon>
        <taxon>Corynebacteriaceae</taxon>
        <taxon>Corynebacterium</taxon>
    </lineage>
</organism>
<name>A0ABN4CBX7_9CORY</name>
<proteinExistence type="predicted"/>
<dbReference type="EMBL" id="CP004350">
    <property type="protein sequence ID" value="AHI19899.1"/>
    <property type="molecule type" value="Genomic_DNA"/>
</dbReference>
<keyword evidence="2" id="KW-0472">Membrane</keyword>
<sequence length="298" mass="32242">MNNPIEEDSNASGAAHSKASAKAKAKPEKKPIEEQTLLEQMGGWQGLVSTTLPILVLVPVNSRCGLGPALIAALSVALLILVWRIIRKETIQPAISGFLGVAFCAAIAWFTGDAKGYFLYGIWASLVFAVIAFATVLFKWPAVGVIWKGINGEDMTWQRVASARRSYSIATLGWVVIFLARFFVQNNLYNSADTATLGVVRILMGWPLTGVVTILTIWMVRRANKAVEEAIARGEVTPKPKVSTTEETNPEQSNGSDEHADLANEEDGISAGGDAEVTAETITETHPEDTMRNNEDGR</sequence>
<feature type="transmembrane region" description="Helical" evidence="2">
    <location>
        <begin position="65"/>
        <end position="86"/>
    </location>
</feature>
<feature type="transmembrane region" description="Helical" evidence="2">
    <location>
        <begin position="196"/>
        <end position="220"/>
    </location>
</feature>
<feature type="transmembrane region" description="Helical" evidence="2">
    <location>
        <begin position="93"/>
        <end position="111"/>
    </location>
</feature>
<evidence type="ECO:0008006" key="5">
    <source>
        <dbReference type="Google" id="ProtNLM"/>
    </source>
</evidence>
<evidence type="ECO:0000313" key="4">
    <source>
        <dbReference type="Proteomes" id="UP000019226"/>
    </source>
</evidence>
<evidence type="ECO:0000313" key="3">
    <source>
        <dbReference type="EMBL" id="AHI19899.1"/>
    </source>
</evidence>
<dbReference type="Pfam" id="PF11361">
    <property type="entry name" value="DUF3159"/>
    <property type="match status" value="1"/>
</dbReference>